<name>A0A0M3ISB2_ASCLU</name>
<accession>A0A0M3ISB2</accession>
<proteinExistence type="predicted"/>
<evidence type="ECO:0000313" key="2">
    <source>
        <dbReference type="WBParaSite" id="ALUE_0002164001-mRNA-1"/>
    </source>
</evidence>
<organism evidence="1 2">
    <name type="scientific">Ascaris lumbricoides</name>
    <name type="common">Giant roundworm</name>
    <dbReference type="NCBI Taxonomy" id="6252"/>
    <lineage>
        <taxon>Eukaryota</taxon>
        <taxon>Metazoa</taxon>
        <taxon>Ecdysozoa</taxon>
        <taxon>Nematoda</taxon>
        <taxon>Chromadorea</taxon>
        <taxon>Rhabditida</taxon>
        <taxon>Spirurina</taxon>
        <taxon>Ascaridomorpha</taxon>
        <taxon>Ascaridoidea</taxon>
        <taxon>Ascarididae</taxon>
        <taxon>Ascaris</taxon>
    </lineage>
</organism>
<keyword evidence="1" id="KW-1185">Reference proteome</keyword>
<dbReference type="Proteomes" id="UP000036681">
    <property type="component" value="Unplaced"/>
</dbReference>
<evidence type="ECO:0000313" key="1">
    <source>
        <dbReference type="Proteomes" id="UP000036681"/>
    </source>
</evidence>
<sequence length="56" mass="6581">MLNVSLSFIVKTTLDETSKRGFYIRWEICLPTSRHPRCLYKRGVANCRLASQYSRN</sequence>
<dbReference type="WBParaSite" id="ALUE_0002164001-mRNA-1">
    <property type="protein sequence ID" value="ALUE_0002164001-mRNA-1"/>
    <property type="gene ID" value="ALUE_0002164001"/>
</dbReference>
<reference evidence="2" key="1">
    <citation type="submission" date="2017-02" db="UniProtKB">
        <authorList>
            <consortium name="WormBaseParasite"/>
        </authorList>
    </citation>
    <scope>IDENTIFICATION</scope>
</reference>
<protein>
    <submittedName>
        <fullName evidence="2">Uncharacterized protein</fullName>
    </submittedName>
</protein>
<dbReference type="AlphaFoldDB" id="A0A0M3ISB2"/>